<sequence>MNLILIFSFEGSYHIQIQKNKLKKKMTKRKT</sequence>
<proteinExistence type="predicted"/>
<protein>
    <submittedName>
        <fullName evidence="1">Uncharacterized protein</fullName>
    </submittedName>
</protein>
<name>A0A0A9AD44_ARUDO</name>
<dbReference type="EMBL" id="GBRH01248874">
    <property type="protein sequence ID" value="JAD49021.1"/>
    <property type="molecule type" value="Transcribed_RNA"/>
</dbReference>
<accession>A0A0A9AD44</accession>
<reference evidence="1" key="1">
    <citation type="submission" date="2014-09" db="EMBL/GenBank/DDBJ databases">
        <authorList>
            <person name="Magalhaes I.L.F."/>
            <person name="Oliveira U."/>
            <person name="Santos F.R."/>
            <person name="Vidigal T.H.D.A."/>
            <person name="Brescovit A.D."/>
            <person name="Santos A.J."/>
        </authorList>
    </citation>
    <scope>NUCLEOTIDE SEQUENCE</scope>
    <source>
        <tissue evidence="1">Shoot tissue taken approximately 20 cm above the soil surface</tissue>
    </source>
</reference>
<dbReference type="AlphaFoldDB" id="A0A0A9AD44"/>
<reference evidence="1" key="2">
    <citation type="journal article" date="2015" name="Data Brief">
        <title>Shoot transcriptome of the giant reed, Arundo donax.</title>
        <authorList>
            <person name="Barrero R.A."/>
            <person name="Guerrero F.D."/>
            <person name="Moolhuijzen P."/>
            <person name="Goolsby J.A."/>
            <person name="Tidwell J."/>
            <person name="Bellgard S.E."/>
            <person name="Bellgard M.I."/>
        </authorList>
    </citation>
    <scope>NUCLEOTIDE SEQUENCE</scope>
    <source>
        <tissue evidence="1">Shoot tissue taken approximately 20 cm above the soil surface</tissue>
    </source>
</reference>
<evidence type="ECO:0000313" key="1">
    <source>
        <dbReference type="EMBL" id="JAD49021.1"/>
    </source>
</evidence>
<organism evidence="1">
    <name type="scientific">Arundo donax</name>
    <name type="common">Giant reed</name>
    <name type="synonym">Donax arundinaceus</name>
    <dbReference type="NCBI Taxonomy" id="35708"/>
    <lineage>
        <taxon>Eukaryota</taxon>
        <taxon>Viridiplantae</taxon>
        <taxon>Streptophyta</taxon>
        <taxon>Embryophyta</taxon>
        <taxon>Tracheophyta</taxon>
        <taxon>Spermatophyta</taxon>
        <taxon>Magnoliopsida</taxon>
        <taxon>Liliopsida</taxon>
        <taxon>Poales</taxon>
        <taxon>Poaceae</taxon>
        <taxon>PACMAD clade</taxon>
        <taxon>Arundinoideae</taxon>
        <taxon>Arundineae</taxon>
        <taxon>Arundo</taxon>
    </lineage>
</organism>